<organism evidence="1 2">
    <name type="scientific">Franzmannia pantelleriensis</name>
    <dbReference type="NCBI Taxonomy" id="48727"/>
    <lineage>
        <taxon>Bacteria</taxon>
        <taxon>Pseudomonadati</taxon>
        <taxon>Pseudomonadota</taxon>
        <taxon>Gammaproteobacteria</taxon>
        <taxon>Oceanospirillales</taxon>
        <taxon>Halomonadaceae</taxon>
        <taxon>Franzmannia</taxon>
    </lineage>
</organism>
<name>A0A1G9JJJ9_9GAMM</name>
<dbReference type="EMBL" id="FNGH01000004">
    <property type="protein sequence ID" value="SDL37263.1"/>
    <property type="molecule type" value="Genomic_DNA"/>
</dbReference>
<dbReference type="OrthoDB" id="5343971at2"/>
<dbReference type="AlphaFoldDB" id="A0A1G9JJJ9"/>
<dbReference type="Proteomes" id="UP000199107">
    <property type="component" value="Unassembled WGS sequence"/>
</dbReference>
<dbReference type="RefSeq" id="WP_089657639.1">
    <property type="nucleotide sequence ID" value="NZ_FNGH01000004.1"/>
</dbReference>
<proteinExistence type="predicted"/>
<sequence length="104" mass="11775">MIDVLLMYSNSNGMRFDYTYYLKEHASLLSHLLQPYGLNYICLSTGSDTASPFHAVTHLGMASLETFESAIDEIGSTFFEDIPRFTDVEPVIQVGNVVWERKMS</sequence>
<dbReference type="PANTHER" id="PTHR40260:SF2">
    <property type="entry name" value="BLR8190 PROTEIN"/>
    <property type="match status" value="1"/>
</dbReference>
<keyword evidence="2" id="KW-1185">Reference proteome</keyword>
<evidence type="ECO:0000313" key="2">
    <source>
        <dbReference type="Proteomes" id="UP000199107"/>
    </source>
</evidence>
<dbReference type="NCBIfam" id="TIGR02118">
    <property type="entry name" value="EthD family reductase"/>
    <property type="match status" value="1"/>
</dbReference>
<evidence type="ECO:0008006" key="3">
    <source>
        <dbReference type="Google" id="ProtNLM"/>
    </source>
</evidence>
<accession>A0A1G9JJJ9</accession>
<dbReference type="InterPro" id="IPR009799">
    <property type="entry name" value="EthD_dom"/>
</dbReference>
<dbReference type="PANTHER" id="PTHR40260">
    <property type="entry name" value="BLR8190 PROTEIN"/>
    <property type="match status" value="1"/>
</dbReference>
<dbReference type="Gene3D" id="3.30.70.100">
    <property type="match status" value="1"/>
</dbReference>
<protein>
    <recommendedName>
        <fullName evidence="3">EthD domain-containing protein</fullName>
    </recommendedName>
</protein>
<gene>
    <name evidence="1" type="ORF">SAMN05192555_10449</name>
</gene>
<dbReference type="InterPro" id="IPR011008">
    <property type="entry name" value="Dimeric_a/b-barrel"/>
</dbReference>
<dbReference type="STRING" id="48727.SAMN05192555_10449"/>
<dbReference type="SUPFAM" id="SSF54909">
    <property type="entry name" value="Dimeric alpha+beta barrel"/>
    <property type="match status" value="1"/>
</dbReference>
<evidence type="ECO:0000313" key="1">
    <source>
        <dbReference type="EMBL" id="SDL37263.1"/>
    </source>
</evidence>
<dbReference type="GO" id="GO:0016491">
    <property type="term" value="F:oxidoreductase activity"/>
    <property type="evidence" value="ECO:0007669"/>
    <property type="project" value="InterPro"/>
</dbReference>
<reference evidence="2" key="1">
    <citation type="submission" date="2016-10" db="EMBL/GenBank/DDBJ databases">
        <authorList>
            <person name="Varghese N."/>
            <person name="Submissions S."/>
        </authorList>
    </citation>
    <scope>NUCLEOTIDE SEQUENCE [LARGE SCALE GENOMIC DNA]</scope>
    <source>
        <strain evidence="2">AAP</strain>
    </source>
</reference>